<reference evidence="3" key="2">
    <citation type="submission" date="2020-09" db="EMBL/GenBank/DDBJ databases">
        <authorList>
            <person name="Sun Q."/>
            <person name="Zhou Y."/>
        </authorList>
    </citation>
    <scope>NUCLEOTIDE SEQUENCE</scope>
    <source>
        <strain evidence="3">CGMCC 1.15322</strain>
    </source>
</reference>
<dbReference type="PANTHER" id="PTHR42928:SF5">
    <property type="entry name" value="BLR1237 PROTEIN"/>
    <property type="match status" value="1"/>
</dbReference>
<dbReference type="RefSeq" id="WP_188709337.1">
    <property type="nucleotide sequence ID" value="NZ_BMIG01000012.1"/>
</dbReference>
<keyword evidence="4" id="KW-1185">Reference proteome</keyword>
<dbReference type="Proteomes" id="UP000620596">
    <property type="component" value="Unassembled WGS sequence"/>
</dbReference>
<dbReference type="EMBL" id="BMIG01000012">
    <property type="protein sequence ID" value="GGB07208.1"/>
    <property type="molecule type" value="Genomic_DNA"/>
</dbReference>
<dbReference type="InterPro" id="IPR042100">
    <property type="entry name" value="Bug_dom1"/>
</dbReference>
<keyword evidence="2" id="KW-0732">Signal</keyword>
<evidence type="ECO:0000256" key="2">
    <source>
        <dbReference type="SAM" id="SignalP"/>
    </source>
</evidence>
<organism evidence="3 4">
    <name type="scientific">Polaromonas eurypsychrophila</name>
    <dbReference type="NCBI Taxonomy" id="1614635"/>
    <lineage>
        <taxon>Bacteria</taxon>
        <taxon>Pseudomonadati</taxon>
        <taxon>Pseudomonadota</taxon>
        <taxon>Betaproteobacteria</taxon>
        <taxon>Burkholderiales</taxon>
        <taxon>Comamonadaceae</taxon>
        <taxon>Polaromonas</taxon>
    </lineage>
</organism>
<dbReference type="PIRSF" id="PIRSF017082">
    <property type="entry name" value="YflP"/>
    <property type="match status" value="1"/>
</dbReference>
<evidence type="ECO:0000313" key="4">
    <source>
        <dbReference type="Proteomes" id="UP000620596"/>
    </source>
</evidence>
<dbReference type="Gene3D" id="3.40.190.10">
    <property type="entry name" value="Periplasmic binding protein-like II"/>
    <property type="match status" value="1"/>
</dbReference>
<protein>
    <submittedName>
        <fullName evidence="3">MFS transporter</fullName>
    </submittedName>
</protein>
<accession>A0A916WKT9</accession>
<feature type="signal peptide" evidence="2">
    <location>
        <begin position="1"/>
        <end position="17"/>
    </location>
</feature>
<feature type="chain" id="PRO_5036857877" evidence="2">
    <location>
        <begin position="18"/>
        <end position="327"/>
    </location>
</feature>
<dbReference type="InterPro" id="IPR005064">
    <property type="entry name" value="BUG"/>
</dbReference>
<dbReference type="Pfam" id="PF03401">
    <property type="entry name" value="TctC"/>
    <property type="match status" value="1"/>
</dbReference>
<evidence type="ECO:0000313" key="3">
    <source>
        <dbReference type="EMBL" id="GGB07208.1"/>
    </source>
</evidence>
<reference evidence="3" key="1">
    <citation type="journal article" date="2014" name="Int. J. Syst. Evol. Microbiol.">
        <title>Complete genome sequence of Corynebacterium casei LMG S-19264T (=DSM 44701T), isolated from a smear-ripened cheese.</title>
        <authorList>
            <consortium name="US DOE Joint Genome Institute (JGI-PGF)"/>
            <person name="Walter F."/>
            <person name="Albersmeier A."/>
            <person name="Kalinowski J."/>
            <person name="Ruckert C."/>
        </authorList>
    </citation>
    <scope>NUCLEOTIDE SEQUENCE</scope>
    <source>
        <strain evidence="3">CGMCC 1.15322</strain>
    </source>
</reference>
<name>A0A916WKT9_9BURK</name>
<dbReference type="SUPFAM" id="SSF53850">
    <property type="entry name" value="Periplasmic binding protein-like II"/>
    <property type="match status" value="1"/>
</dbReference>
<comment type="similarity">
    <text evidence="1">Belongs to the UPF0065 (bug) family.</text>
</comment>
<proteinExistence type="inferred from homology"/>
<gene>
    <name evidence="3" type="ORF">GCM10011496_30150</name>
</gene>
<dbReference type="CDD" id="cd13578">
    <property type="entry name" value="PBP2_Bug27"/>
    <property type="match status" value="1"/>
</dbReference>
<sequence>MLAISIKLSFIFLFALANGFVGASAQQDYPNRPVKVILPYVAGGAADITARVISQKLSEALGQSFVVENRAGANGALGADLVAKATPDGYTLLIAASGPIVVSPVLQRKMPYDPINDFAPVSQITSFQYAVVVRDASPIQSMQDLMARAKENPGKLSYGSTGIGGGGHLAGVMLEKLGGVSLIHVPYKGGAAVWNDLLGGNLSFTFEALVTAAPMMKSGKLRGFAVTGAQRSVTLPQIPTLAELGFKGYNISQFQGMLAPAKTDPAIIEKLYRELQKIAKSPEVIKRLATDGGNDLVMSSPSEFASLIKAELASYGKLIKDANITPE</sequence>
<dbReference type="AlphaFoldDB" id="A0A916WKT9"/>
<dbReference type="Gene3D" id="3.40.190.150">
    <property type="entry name" value="Bordetella uptake gene, domain 1"/>
    <property type="match status" value="1"/>
</dbReference>
<dbReference type="PANTHER" id="PTHR42928">
    <property type="entry name" value="TRICARBOXYLATE-BINDING PROTEIN"/>
    <property type="match status" value="1"/>
</dbReference>
<evidence type="ECO:0000256" key="1">
    <source>
        <dbReference type="ARBA" id="ARBA00006987"/>
    </source>
</evidence>
<comment type="caution">
    <text evidence="3">The sequence shown here is derived from an EMBL/GenBank/DDBJ whole genome shotgun (WGS) entry which is preliminary data.</text>
</comment>